<evidence type="ECO:0000313" key="2">
    <source>
        <dbReference type="Proteomes" id="UP000091857"/>
    </source>
</evidence>
<accession>A0ACB7HHD0</accession>
<comment type="caution">
    <text evidence="1">The sequence shown here is derived from an EMBL/GenBank/DDBJ whole genome shotgun (WGS) entry which is preliminary data.</text>
</comment>
<protein>
    <submittedName>
        <fullName evidence="1">Uncharacterized protein</fullName>
    </submittedName>
</protein>
<evidence type="ECO:0000313" key="1">
    <source>
        <dbReference type="EMBL" id="KAG8651882.1"/>
    </source>
</evidence>
<gene>
    <name evidence="1" type="ORF">MANES_06G033824v8</name>
</gene>
<name>A0ACB7HHD0_MANES</name>
<dbReference type="Proteomes" id="UP000091857">
    <property type="component" value="Chromosome 6"/>
</dbReference>
<sequence>MQRRPGQGTFGGRFGGRKSLQSRKSGRFGGTFGGRNSQTETKLMHVRRHFRRPKLPDRDESLLSGAGFGSRKACLPSHVRRPKVLRLPNLVSAKGQKLGSFCTFRLQTFQTCIKPILQHTNTSIHVPRGLKTT</sequence>
<proteinExistence type="predicted"/>
<reference evidence="2" key="1">
    <citation type="journal article" date="2016" name="Nat. Biotechnol.">
        <title>Sequencing wild and cultivated cassava and related species reveals extensive interspecific hybridization and genetic diversity.</title>
        <authorList>
            <person name="Bredeson J.V."/>
            <person name="Lyons J.B."/>
            <person name="Prochnik S.E."/>
            <person name="Wu G.A."/>
            <person name="Ha C.M."/>
            <person name="Edsinger-Gonzales E."/>
            <person name="Grimwood J."/>
            <person name="Schmutz J."/>
            <person name="Rabbi I.Y."/>
            <person name="Egesi C."/>
            <person name="Nauluvula P."/>
            <person name="Lebot V."/>
            <person name="Ndunguru J."/>
            <person name="Mkamilo G."/>
            <person name="Bart R.S."/>
            <person name="Setter T.L."/>
            <person name="Gleadow R.M."/>
            <person name="Kulakow P."/>
            <person name="Ferguson M.E."/>
            <person name="Rounsley S."/>
            <person name="Rokhsar D.S."/>
        </authorList>
    </citation>
    <scope>NUCLEOTIDE SEQUENCE [LARGE SCALE GENOMIC DNA]</scope>
    <source>
        <strain evidence="2">cv. AM560-2</strain>
    </source>
</reference>
<dbReference type="EMBL" id="CM004392">
    <property type="protein sequence ID" value="KAG8651882.1"/>
    <property type="molecule type" value="Genomic_DNA"/>
</dbReference>
<organism evidence="1 2">
    <name type="scientific">Manihot esculenta</name>
    <name type="common">Cassava</name>
    <name type="synonym">Jatropha manihot</name>
    <dbReference type="NCBI Taxonomy" id="3983"/>
    <lineage>
        <taxon>Eukaryota</taxon>
        <taxon>Viridiplantae</taxon>
        <taxon>Streptophyta</taxon>
        <taxon>Embryophyta</taxon>
        <taxon>Tracheophyta</taxon>
        <taxon>Spermatophyta</taxon>
        <taxon>Magnoliopsida</taxon>
        <taxon>eudicotyledons</taxon>
        <taxon>Gunneridae</taxon>
        <taxon>Pentapetalae</taxon>
        <taxon>rosids</taxon>
        <taxon>fabids</taxon>
        <taxon>Malpighiales</taxon>
        <taxon>Euphorbiaceae</taxon>
        <taxon>Crotonoideae</taxon>
        <taxon>Manihoteae</taxon>
        <taxon>Manihot</taxon>
    </lineage>
</organism>
<keyword evidence="2" id="KW-1185">Reference proteome</keyword>